<dbReference type="EMBL" id="NMUH01003625">
    <property type="protein sequence ID" value="MQM06432.1"/>
    <property type="molecule type" value="Genomic_DNA"/>
</dbReference>
<dbReference type="Proteomes" id="UP000652761">
    <property type="component" value="Unassembled WGS sequence"/>
</dbReference>
<dbReference type="InterPro" id="IPR044824">
    <property type="entry name" value="MAIN-like"/>
</dbReference>
<dbReference type="Pfam" id="PF10536">
    <property type="entry name" value="PMD"/>
    <property type="match status" value="1"/>
</dbReference>
<evidence type="ECO:0000313" key="3">
    <source>
        <dbReference type="Proteomes" id="UP000652761"/>
    </source>
</evidence>
<dbReference type="GO" id="GO:0010073">
    <property type="term" value="P:meristem maintenance"/>
    <property type="evidence" value="ECO:0007669"/>
    <property type="project" value="InterPro"/>
</dbReference>
<reference evidence="2" key="1">
    <citation type="submission" date="2017-07" db="EMBL/GenBank/DDBJ databases">
        <title>Taro Niue Genome Assembly and Annotation.</title>
        <authorList>
            <person name="Atibalentja N."/>
            <person name="Keating K."/>
            <person name="Fields C.J."/>
        </authorList>
    </citation>
    <scope>NUCLEOTIDE SEQUENCE</scope>
    <source>
        <strain evidence="2">Niue_2</strain>
        <tissue evidence="2">Leaf</tissue>
    </source>
</reference>
<feature type="domain" description="Aminotransferase-like plant mobile" evidence="1">
    <location>
        <begin position="6"/>
        <end position="193"/>
    </location>
</feature>
<organism evidence="2 3">
    <name type="scientific">Colocasia esculenta</name>
    <name type="common">Wild taro</name>
    <name type="synonym">Arum esculentum</name>
    <dbReference type="NCBI Taxonomy" id="4460"/>
    <lineage>
        <taxon>Eukaryota</taxon>
        <taxon>Viridiplantae</taxon>
        <taxon>Streptophyta</taxon>
        <taxon>Embryophyta</taxon>
        <taxon>Tracheophyta</taxon>
        <taxon>Spermatophyta</taxon>
        <taxon>Magnoliopsida</taxon>
        <taxon>Liliopsida</taxon>
        <taxon>Araceae</taxon>
        <taxon>Aroideae</taxon>
        <taxon>Colocasieae</taxon>
        <taxon>Colocasia</taxon>
    </lineage>
</organism>
<proteinExistence type="predicted"/>
<evidence type="ECO:0000259" key="1">
    <source>
        <dbReference type="Pfam" id="PF10536"/>
    </source>
</evidence>
<accession>A0A843W8V0</accession>
<evidence type="ECO:0000313" key="2">
    <source>
        <dbReference type="EMBL" id="MQM06432.1"/>
    </source>
</evidence>
<dbReference type="InterPro" id="IPR019557">
    <property type="entry name" value="AminoTfrase-like_pln_mobile"/>
</dbReference>
<protein>
    <recommendedName>
        <fullName evidence="1">Aminotransferase-like plant mobile domain-containing protein</fullName>
    </recommendedName>
</protein>
<dbReference type="AlphaFoldDB" id="A0A843W8V0"/>
<dbReference type="PANTHER" id="PTHR46033:SF8">
    <property type="entry name" value="PROTEIN MAINTENANCE OF MERISTEMS-LIKE"/>
    <property type="match status" value="1"/>
</dbReference>
<keyword evidence="3" id="KW-1185">Reference proteome</keyword>
<gene>
    <name evidence="2" type="ORF">Taro_039255</name>
</gene>
<name>A0A843W8V0_COLES</name>
<comment type="caution">
    <text evidence="2">The sequence shown here is derived from an EMBL/GenBank/DDBJ whole genome shotgun (WGS) entry which is preliminary data.</text>
</comment>
<dbReference type="PANTHER" id="PTHR46033">
    <property type="entry name" value="PROTEIN MAIN-LIKE 2"/>
    <property type="match status" value="1"/>
</dbReference>
<sequence>MDVLYLEALRERWEEDCKAFVMPWGHMIPTLEDVAYLTGLLVQGEPVVGQERRDYYDDVVELLGPEFVASRRRPIRSILFRSLSEAVGLRGRRRGPLETLEEFYIGVRRSLQLGDRSEEKSMRISVAYLFGRLLFVTQSSQISCKFVLLLQDLEWAGRYAWGATMLGHRFSLLPSSSRRSQSTGGFTPFLQIWGTLASLWGAGR</sequence>